<gene>
    <name evidence="2" type="ORF">Pan181_19730</name>
</gene>
<sequence length="62" mass="7103">MEADQSGTHTPEREEIRNQQKYRALPACNPVGAHRIDFTALYLVRVGFFRPILQEIFLTLGS</sequence>
<proteinExistence type="predicted"/>
<evidence type="ECO:0000256" key="1">
    <source>
        <dbReference type="SAM" id="MobiDB-lite"/>
    </source>
</evidence>
<evidence type="ECO:0000313" key="3">
    <source>
        <dbReference type="Proteomes" id="UP000315750"/>
    </source>
</evidence>
<name>A0A518AM26_9BACT</name>
<accession>A0A518AM26</accession>
<feature type="region of interest" description="Disordered" evidence="1">
    <location>
        <begin position="1"/>
        <end position="21"/>
    </location>
</feature>
<dbReference type="AlphaFoldDB" id="A0A518AM26"/>
<dbReference type="KEGG" id="amuc:Pan181_19730"/>
<evidence type="ECO:0000313" key="2">
    <source>
        <dbReference type="EMBL" id="QDU55777.1"/>
    </source>
</evidence>
<protein>
    <submittedName>
        <fullName evidence="2">Uncharacterized protein</fullName>
    </submittedName>
</protein>
<reference evidence="2 3" key="1">
    <citation type="submission" date="2019-02" db="EMBL/GenBank/DDBJ databases">
        <title>Deep-cultivation of Planctomycetes and their phenomic and genomic characterization uncovers novel biology.</title>
        <authorList>
            <person name="Wiegand S."/>
            <person name="Jogler M."/>
            <person name="Boedeker C."/>
            <person name="Pinto D."/>
            <person name="Vollmers J."/>
            <person name="Rivas-Marin E."/>
            <person name="Kohn T."/>
            <person name="Peeters S.H."/>
            <person name="Heuer A."/>
            <person name="Rast P."/>
            <person name="Oberbeckmann S."/>
            <person name="Bunk B."/>
            <person name="Jeske O."/>
            <person name="Meyerdierks A."/>
            <person name="Storesund J.E."/>
            <person name="Kallscheuer N."/>
            <person name="Luecker S."/>
            <person name="Lage O.M."/>
            <person name="Pohl T."/>
            <person name="Merkel B.J."/>
            <person name="Hornburger P."/>
            <person name="Mueller R.-W."/>
            <person name="Bruemmer F."/>
            <person name="Labrenz M."/>
            <person name="Spormann A.M."/>
            <person name="Op den Camp H."/>
            <person name="Overmann J."/>
            <person name="Amann R."/>
            <person name="Jetten M.S.M."/>
            <person name="Mascher T."/>
            <person name="Medema M.H."/>
            <person name="Devos D.P."/>
            <person name="Kaster A.-K."/>
            <person name="Ovreas L."/>
            <person name="Rohde M."/>
            <person name="Galperin M.Y."/>
            <person name="Jogler C."/>
        </authorList>
    </citation>
    <scope>NUCLEOTIDE SEQUENCE [LARGE SCALE GENOMIC DNA]</scope>
    <source>
        <strain evidence="2 3">Pan181</strain>
    </source>
</reference>
<dbReference type="EMBL" id="CP036278">
    <property type="protein sequence ID" value="QDU55777.1"/>
    <property type="molecule type" value="Genomic_DNA"/>
</dbReference>
<keyword evidence="3" id="KW-1185">Reference proteome</keyword>
<organism evidence="2 3">
    <name type="scientific">Aeoliella mucimassa</name>
    <dbReference type="NCBI Taxonomy" id="2527972"/>
    <lineage>
        <taxon>Bacteria</taxon>
        <taxon>Pseudomonadati</taxon>
        <taxon>Planctomycetota</taxon>
        <taxon>Planctomycetia</taxon>
        <taxon>Pirellulales</taxon>
        <taxon>Lacipirellulaceae</taxon>
        <taxon>Aeoliella</taxon>
    </lineage>
</organism>
<dbReference type="Proteomes" id="UP000315750">
    <property type="component" value="Chromosome"/>
</dbReference>